<feature type="region of interest" description="Disordered" evidence="12">
    <location>
        <begin position="94"/>
        <end position="118"/>
    </location>
</feature>
<organism evidence="14 15">
    <name type="scientific">Somion occarium</name>
    <dbReference type="NCBI Taxonomy" id="3059160"/>
    <lineage>
        <taxon>Eukaryota</taxon>
        <taxon>Fungi</taxon>
        <taxon>Dikarya</taxon>
        <taxon>Basidiomycota</taxon>
        <taxon>Agaricomycotina</taxon>
        <taxon>Agaricomycetes</taxon>
        <taxon>Polyporales</taxon>
        <taxon>Cerrenaceae</taxon>
        <taxon>Somion</taxon>
    </lineage>
</organism>
<dbReference type="Gene3D" id="6.10.250.1950">
    <property type="match status" value="1"/>
</dbReference>
<feature type="coiled-coil region" evidence="11">
    <location>
        <begin position="292"/>
        <end position="426"/>
    </location>
</feature>
<gene>
    <name evidence="14" type="ORF">GFSPODELE1_LOCUS4878</name>
</gene>
<dbReference type="EMBL" id="OZ037946">
    <property type="protein sequence ID" value="CAL1704144.1"/>
    <property type="molecule type" value="Genomic_DNA"/>
</dbReference>
<dbReference type="Gene3D" id="1.10.418.30">
    <property type="entry name" value="Ncd80 complex, Ncd80 subunit"/>
    <property type="match status" value="1"/>
</dbReference>
<evidence type="ECO:0000256" key="9">
    <source>
        <dbReference type="ARBA" id="ARBA00023328"/>
    </source>
</evidence>
<reference evidence="15" key="1">
    <citation type="submission" date="2024-04" db="EMBL/GenBank/DDBJ databases">
        <authorList>
            <person name="Shaw F."/>
            <person name="Minotto A."/>
        </authorList>
    </citation>
    <scope>NUCLEOTIDE SEQUENCE [LARGE SCALE GENOMIC DNA]</scope>
</reference>
<feature type="coiled-coil region" evidence="11">
    <location>
        <begin position="516"/>
        <end position="607"/>
    </location>
</feature>
<keyword evidence="4 10" id="KW-0498">Mitosis</keyword>
<comment type="similarity">
    <text evidence="1 10">Belongs to the NDC80/HEC1 family.</text>
</comment>
<evidence type="ECO:0000313" key="15">
    <source>
        <dbReference type="Proteomes" id="UP001497453"/>
    </source>
</evidence>
<dbReference type="InterPro" id="IPR038273">
    <property type="entry name" value="Ndc80_sf"/>
</dbReference>
<dbReference type="PANTHER" id="PTHR10643">
    <property type="entry name" value="KINETOCHORE PROTEIN NDC80"/>
    <property type="match status" value="1"/>
</dbReference>
<evidence type="ECO:0000256" key="5">
    <source>
        <dbReference type="ARBA" id="ARBA00022838"/>
    </source>
</evidence>
<proteinExistence type="inferred from homology"/>
<protein>
    <recommendedName>
        <fullName evidence="10">Kinetochore protein NDC80</fullName>
    </recommendedName>
</protein>
<keyword evidence="6 11" id="KW-0175">Coiled coil</keyword>
<keyword evidence="2 10" id="KW-0158">Chromosome</keyword>
<comment type="function">
    <text evidence="10">Acts as a component of the essential kinetochore-associated NDC80 complex, which is required for chromosome segregation and spindle checkpoint activity.</text>
</comment>
<dbReference type="InterPro" id="IPR055260">
    <property type="entry name" value="Ndc80_CH"/>
</dbReference>
<keyword evidence="9 10" id="KW-0137">Centromere</keyword>
<evidence type="ECO:0000256" key="1">
    <source>
        <dbReference type="ARBA" id="ARBA00007050"/>
    </source>
</evidence>
<accession>A0ABP1DAY7</accession>
<evidence type="ECO:0000256" key="3">
    <source>
        <dbReference type="ARBA" id="ARBA00022618"/>
    </source>
</evidence>
<dbReference type="PANTHER" id="PTHR10643:SF2">
    <property type="entry name" value="KINETOCHORE PROTEIN NDC80 HOMOLOG"/>
    <property type="match status" value="1"/>
</dbReference>
<keyword evidence="5 10" id="KW-0995">Kinetochore</keyword>
<evidence type="ECO:0000256" key="12">
    <source>
        <dbReference type="SAM" id="MobiDB-lite"/>
    </source>
</evidence>
<evidence type="ECO:0000256" key="11">
    <source>
        <dbReference type="SAM" id="Coils"/>
    </source>
</evidence>
<evidence type="ECO:0000256" key="4">
    <source>
        <dbReference type="ARBA" id="ARBA00022776"/>
    </source>
</evidence>
<evidence type="ECO:0000256" key="10">
    <source>
        <dbReference type="RuleBase" id="RU368072"/>
    </source>
</evidence>
<keyword evidence="3 10" id="KW-0132">Cell division</keyword>
<evidence type="ECO:0000256" key="7">
    <source>
        <dbReference type="ARBA" id="ARBA00023242"/>
    </source>
</evidence>
<feature type="domain" description="Kinetochore protein Ndc80 CH" evidence="13">
    <location>
        <begin position="102"/>
        <end position="222"/>
    </location>
</feature>
<keyword evidence="8 10" id="KW-0131">Cell cycle</keyword>
<evidence type="ECO:0000313" key="14">
    <source>
        <dbReference type="EMBL" id="CAL1704144.1"/>
    </source>
</evidence>
<evidence type="ECO:0000256" key="2">
    <source>
        <dbReference type="ARBA" id="ARBA00022454"/>
    </source>
</evidence>
<evidence type="ECO:0000259" key="13">
    <source>
        <dbReference type="Pfam" id="PF03801"/>
    </source>
</evidence>
<keyword evidence="7 10" id="KW-0539">Nucleus</keyword>
<comment type="subunit">
    <text evidence="10">Component of the NDC80 complex.</text>
</comment>
<keyword evidence="15" id="KW-1185">Reference proteome</keyword>
<dbReference type="InterPro" id="IPR005550">
    <property type="entry name" value="Kinetochore_Ndc80"/>
</dbReference>
<dbReference type="Pfam" id="PF03801">
    <property type="entry name" value="Ndc80_HEC"/>
    <property type="match status" value="1"/>
</dbReference>
<evidence type="ECO:0000256" key="6">
    <source>
        <dbReference type="ARBA" id="ARBA00023054"/>
    </source>
</evidence>
<feature type="region of interest" description="Disordered" evidence="12">
    <location>
        <begin position="1"/>
        <end position="41"/>
    </location>
</feature>
<name>A0ABP1DAY7_9APHY</name>
<sequence length="640" mass="72309">MGDFRRRSTMQPPGDVLGNARSNLPMPSSIMKPKAGRMSMSGPALRGPMLPPPVPSTIQRNNMYRSQNANALQMSVSKGRTPQPSSVRRGSMWHGAIPGAGPSGSQATKDPRNLRDGPTQAKMRRDIIEWLHRTDLDVPNNILQSLTARQFGEIYQHLVLLVDPAWPFKEGARLEEQFIQPLQALRYPFVGSIDIRWLAAPAAPHSWPSLLAVLHWLVELGKARLHYMESEDPTLQEPSLVPDEFDDIHYHQALAMDYYLAAYEVFLSGQDVYPEQDKALEERYAKKDEKVVSDLNQQKERLGELMAELKQLEKSPPPIEQLKTSNGYLKHDKAKFEEVIRQLEDRKQRLIDTIAHEKAEISLAMSNLERLKHEHERLTDIVKAQNLTQEEVHRMTSEHESLTRDLEHLKAKISETNKAVTKLEVSLTRKVEDADDAVDTYNNLLSALNLFPPLPPPLPDINLTLKLNSAASNPQEMLVGSDVREEIKPALLKIAELKRNERATLENEQITVDADLDQLTADCENLESEVVEVQKMTNALSDQADDLREAVQREAVKSSEEAQRLEEELNKARTSAMANGVGVKSRLQALDIAYREQIAKAERLRDDTVRAIVKSSSEIVAFKDEVSRQLKYLHDFADAN</sequence>
<comment type="subcellular location">
    <subcellularLocation>
        <location evidence="10">Chromosome</location>
        <location evidence="10">Centromere</location>
        <location evidence="10">Kinetochore</location>
    </subcellularLocation>
    <subcellularLocation>
        <location evidence="10">Nucleus</location>
    </subcellularLocation>
</comment>
<evidence type="ECO:0000256" key="8">
    <source>
        <dbReference type="ARBA" id="ARBA00023306"/>
    </source>
</evidence>
<dbReference type="Proteomes" id="UP001497453">
    <property type="component" value="Chromosome 3"/>
</dbReference>